<accession>A0A0N1PAE8</accession>
<dbReference type="OMA" id="YNAYACD"/>
<organism evidence="2 3">
    <name type="scientific">Leptomonas seymouri</name>
    <dbReference type="NCBI Taxonomy" id="5684"/>
    <lineage>
        <taxon>Eukaryota</taxon>
        <taxon>Discoba</taxon>
        <taxon>Euglenozoa</taxon>
        <taxon>Kinetoplastea</taxon>
        <taxon>Metakinetoplastina</taxon>
        <taxon>Trypanosomatida</taxon>
        <taxon>Trypanosomatidae</taxon>
        <taxon>Leishmaniinae</taxon>
        <taxon>Leptomonas</taxon>
    </lineage>
</organism>
<gene>
    <name evidence="2" type="ORF">ABL78_6370</name>
</gene>
<dbReference type="Proteomes" id="UP000038009">
    <property type="component" value="Unassembled WGS sequence"/>
</dbReference>
<dbReference type="VEuPathDB" id="TriTrypDB:Lsey_0247_0080"/>
<evidence type="ECO:0000313" key="2">
    <source>
        <dbReference type="EMBL" id="KPI84580.1"/>
    </source>
</evidence>
<sequence length="162" mass="17942">MRGPLNCVHTQPNTPARGDSNNAYASHGTSQDRYVDYTGYSSDSADRLHRRQQPSLNSTQRASDSQQSSPLDRQQQLSRYSRDLAPPVNDRLGSAVCTLQNTYTDTQMHQTGYGNVLTIRTTTVTRTITERLVRSDEDESSGDDDGDARQVGQPQDGAYTGR</sequence>
<feature type="region of interest" description="Disordered" evidence="1">
    <location>
        <begin position="131"/>
        <end position="162"/>
    </location>
</feature>
<evidence type="ECO:0000313" key="3">
    <source>
        <dbReference type="Proteomes" id="UP000038009"/>
    </source>
</evidence>
<proteinExistence type="predicted"/>
<evidence type="ECO:0000256" key="1">
    <source>
        <dbReference type="SAM" id="MobiDB-lite"/>
    </source>
</evidence>
<dbReference type="AlphaFoldDB" id="A0A0N1PAE8"/>
<reference evidence="2 3" key="1">
    <citation type="journal article" date="2015" name="PLoS Pathog.">
        <title>Leptomonas seymouri: Adaptations to the Dixenous Life Cycle Analyzed by Genome Sequencing, Transcriptome Profiling and Co-infection with Leishmania donovani.</title>
        <authorList>
            <person name="Kraeva N."/>
            <person name="Butenko A."/>
            <person name="Hlavacova J."/>
            <person name="Kostygov A."/>
            <person name="Myskova J."/>
            <person name="Grybchuk D."/>
            <person name="Lestinova T."/>
            <person name="Votypka J."/>
            <person name="Volf P."/>
            <person name="Opperdoes F."/>
            <person name="Flegontov P."/>
            <person name="Lukes J."/>
            <person name="Yurchenko V."/>
        </authorList>
    </citation>
    <scope>NUCLEOTIDE SEQUENCE [LARGE SCALE GENOMIC DNA]</scope>
    <source>
        <strain evidence="2 3">ATCC 30220</strain>
    </source>
</reference>
<dbReference type="EMBL" id="LJSK01000247">
    <property type="protein sequence ID" value="KPI84580.1"/>
    <property type="molecule type" value="Genomic_DNA"/>
</dbReference>
<feature type="region of interest" description="Disordered" evidence="1">
    <location>
        <begin position="1"/>
        <end position="90"/>
    </location>
</feature>
<feature type="compositionally biased region" description="Polar residues" evidence="1">
    <location>
        <begin position="53"/>
        <end position="79"/>
    </location>
</feature>
<protein>
    <submittedName>
        <fullName evidence="2">Uncharacterized protein</fullName>
    </submittedName>
</protein>
<feature type="compositionally biased region" description="Polar residues" evidence="1">
    <location>
        <begin position="8"/>
        <end position="32"/>
    </location>
</feature>
<feature type="compositionally biased region" description="Acidic residues" evidence="1">
    <location>
        <begin position="136"/>
        <end position="146"/>
    </location>
</feature>
<name>A0A0N1PAE8_LEPSE</name>
<keyword evidence="3" id="KW-1185">Reference proteome</keyword>
<comment type="caution">
    <text evidence="2">The sequence shown here is derived from an EMBL/GenBank/DDBJ whole genome shotgun (WGS) entry which is preliminary data.</text>
</comment>